<evidence type="ECO:0000313" key="1">
    <source>
        <dbReference type="EMBL" id="MBS2098686.1"/>
    </source>
</evidence>
<gene>
    <name evidence="1" type="ORF">KEM10_10385</name>
</gene>
<proteinExistence type="predicted"/>
<keyword evidence="2" id="KW-1185">Reference proteome</keyword>
<evidence type="ECO:0000313" key="2">
    <source>
        <dbReference type="Proteomes" id="UP000708576"/>
    </source>
</evidence>
<name>A0ABS5JW35_9BACT</name>
<comment type="caution">
    <text evidence="1">The sequence shown here is derived from an EMBL/GenBank/DDBJ whole genome shotgun (WGS) entry which is preliminary data.</text>
</comment>
<dbReference type="RefSeq" id="WP_212215930.1">
    <property type="nucleotide sequence ID" value="NZ_JAGUCO010000006.1"/>
</dbReference>
<dbReference type="EMBL" id="JAGUCO010000006">
    <property type="protein sequence ID" value="MBS2098686.1"/>
    <property type="molecule type" value="Genomic_DNA"/>
</dbReference>
<accession>A0ABS5JW35</accession>
<sequence>MRPTLIIIILILLAGCVGLDYDKISDEVVYEPEIALPVGSFGYQFNNAHELPGDIPPIGDLTPIDVVLEDTLFFSLNESFESEEYIKRVYLHYDLVNRYPAKGTLRFYYLENLGSAIEITPVDGIQVDEAVIDENGIITKESKETSFIEVTEHIDGLLSADQMIIELEVNDLVLSNIVRLNFNKYSIQTSLGVRVELNIEN</sequence>
<protein>
    <submittedName>
        <fullName evidence="1">Uncharacterized protein</fullName>
    </submittedName>
</protein>
<dbReference type="PROSITE" id="PS51257">
    <property type="entry name" value="PROKAR_LIPOPROTEIN"/>
    <property type="match status" value="1"/>
</dbReference>
<organism evidence="1 2">
    <name type="scientific">Carboxylicivirga linearis</name>
    <dbReference type="NCBI Taxonomy" id="1628157"/>
    <lineage>
        <taxon>Bacteria</taxon>
        <taxon>Pseudomonadati</taxon>
        <taxon>Bacteroidota</taxon>
        <taxon>Bacteroidia</taxon>
        <taxon>Marinilabiliales</taxon>
        <taxon>Marinilabiliaceae</taxon>
        <taxon>Carboxylicivirga</taxon>
    </lineage>
</organism>
<reference evidence="1 2" key="1">
    <citation type="journal article" date="2015" name="Int. J. Syst. Evol. Microbiol.">
        <title>Carboxylicivirga linearis sp. nov., isolated from a sea cucumber culture pond.</title>
        <authorList>
            <person name="Wang F.Q."/>
            <person name="Zhou Y.X."/>
            <person name="Lin X.Z."/>
            <person name="Chen G.J."/>
            <person name="Du Z.J."/>
        </authorList>
    </citation>
    <scope>NUCLEOTIDE SEQUENCE [LARGE SCALE GENOMIC DNA]</scope>
    <source>
        <strain evidence="1 2">FB218</strain>
    </source>
</reference>
<dbReference type="Proteomes" id="UP000708576">
    <property type="component" value="Unassembled WGS sequence"/>
</dbReference>